<dbReference type="PANTHER" id="PTHR48070:SF6">
    <property type="entry name" value="ESTERASE OVCA2"/>
    <property type="match status" value="1"/>
</dbReference>
<name>A0A2S5B3Q9_9BASI</name>
<dbReference type="GO" id="GO:0005737">
    <property type="term" value="C:cytoplasm"/>
    <property type="evidence" value="ECO:0007669"/>
    <property type="project" value="TreeGrafter"/>
</dbReference>
<accession>A0A2S5B3Q9</accession>
<evidence type="ECO:0000256" key="1">
    <source>
        <dbReference type="ARBA" id="ARBA00022801"/>
    </source>
</evidence>
<keyword evidence="1" id="KW-0378">Hydrolase</keyword>
<evidence type="ECO:0000259" key="3">
    <source>
        <dbReference type="Pfam" id="PF03959"/>
    </source>
</evidence>
<dbReference type="InterPro" id="IPR005645">
    <property type="entry name" value="FSH-like_dom"/>
</dbReference>
<dbReference type="GO" id="GO:0005634">
    <property type="term" value="C:nucleus"/>
    <property type="evidence" value="ECO:0007669"/>
    <property type="project" value="TreeGrafter"/>
</dbReference>
<sequence length="283" mass="31042">MVVRILMLPGYTQNATSGRIGGLRRALKDTAELVFIDPPHIVNMPTTDANKFDSDASAAPTSEADTPRAWWFAERSESFRTFKQYEETLVYLRGILEKQQFDGIFGFSQGAACAAILTALCENPQLDPVFAKPNEDPNVTWPPPPFKFAILSAGFFPLDPRTAALFDKPLSTPTLHVLGRADTIVGEERSVPLTKVFDDARVEWHDGGESLYFRAVFSRFCHHTPSKASWRRFFQSYMEAFDENGGGKAAALALPSPSASNDADTPNASGTSTPIPVDAHGKL</sequence>
<evidence type="ECO:0000256" key="2">
    <source>
        <dbReference type="SAM" id="MobiDB-lite"/>
    </source>
</evidence>
<dbReference type="EMBL" id="PJQD01000085">
    <property type="protein sequence ID" value="POY71422.1"/>
    <property type="molecule type" value="Genomic_DNA"/>
</dbReference>
<comment type="caution">
    <text evidence="4">The sequence shown here is derived from an EMBL/GenBank/DDBJ whole genome shotgun (WGS) entry which is preliminary data.</text>
</comment>
<feature type="domain" description="Serine hydrolase" evidence="3">
    <location>
        <begin position="3"/>
        <end position="208"/>
    </location>
</feature>
<organism evidence="4 5">
    <name type="scientific">Rhodotorula taiwanensis</name>
    <dbReference type="NCBI Taxonomy" id="741276"/>
    <lineage>
        <taxon>Eukaryota</taxon>
        <taxon>Fungi</taxon>
        <taxon>Dikarya</taxon>
        <taxon>Basidiomycota</taxon>
        <taxon>Pucciniomycotina</taxon>
        <taxon>Microbotryomycetes</taxon>
        <taxon>Sporidiobolales</taxon>
        <taxon>Sporidiobolaceae</taxon>
        <taxon>Rhodotorula</taxon>
    </lineage>
</organism>
<feature type="compositionally biased region" description="Polar residues" evidence="2">
    <location>
        <begin position="261"/>
        <end position="274"/>
    </location>
</feature>
<dbReference type="AlphaFoldDB" id="A0A2S5B3Q9"/>
<dbReference type="Proteomes" id="UP000237144">
    <property type="component" value="Unassembled WGS sequence"/>
</dbReference>
<dbReference type="Gene3D" id="3.40.50.1820">
    <property type="entry name" value="alpha/beta hydrolase"/>
    <property type="match status" value="1"/>
</dbReference>
<dbReference type="InterPro" id="IPR050593">
    <property type="entry name" value="LovG"/>
</dbReference>
<dbReference type="InterPro" id="IPR029058">
    <property type="entry name" value="AB_hydrolase_fold"/>
</dbReference>
<proteinExistence type="predicted"/>
<dbReference type="GO" id="GO:0016787">
    <property type="term" value="F:hydrolase activity"/>
    <property type="evidence" value="ECO:0007669"/>
    <property type="project" value="UniProtKB-KW"/>
</dbReference>
<dbReference type="PANTHER" id="PTHR48070">
    <property type="entry name" value="ESTERASE OVCA2"/>
    <property type="match status" value="1"/>
</dbReference>
<evidence type="ECO:0000313" key="5">
    <source>
        <dbReference type="Proteomes" id="UP000237144"/>
    </source>
</evidence>
<dbReference type="SUPFAM" id="SSF53474">
    <property type="entry name" value="alpha/beta-Hydrolases"/>
    <property type="match status" value="1"/>
</dbReference>
<gene>
    <name evidence="4" type="ORF">BMF94_5735</name>
</gene>
<feature type="region of interest" description="Disordered" evidence="2">
    <location>
        <begin position="249"/>
        <end position="283"/>
    </location>
</feature>
<reference evidence="4 5" key="1">
    <citation type="journal article" date="2018" name="Front. Microbiol.">
        <title>Prospects for Fungal Bioremediation of Acidic Radioactive Waste Sites: Characterization and Genome Sequence of Rhodotorula taiwanensis MD1149.</title>
        <authorList>
            <person name="Tkavc R."/>
            <person name="Matrosova V.Y."/>
            <person name="Grichenko O.E."/>
            <person name="Gostincar C."/>
            <person name="Volpe R.P."/>
            <person name="Klimenkova P."/>
            <person name="Gaidamakova E.K."/>
            <person name="Zhou C.E."/>
            <person name="Stewart B.J."/>
            <person name="Lyman M.G."/>
            <person name="Malfatti S.A."/>
            <person name="Rubinfeld B."/>
            <person name="Courtot M."/>
            <person name="Singh J."/>
            <person name="Dalgard C.L."/>
            <person name="Hamilton T."/>
            <person name="Frey K.G."/>
            <person name="Gunde-Cimerman N."/>
            <person name="Dugan L."/>
            <person name="Daly M.J."/>
        </authorList>
    </citation>
    <scope>NUCLEOTIDE SEQUENCE [LARGE SCALE GENOMIC DNA]</scope>
    <source>
        <strain evidence="4 5">MD1149</strain>
    </source>
</reference>
<protein>
    <recommendedName>
        <fullName evidence="3">Serine hydrolase domain-containing protein</fullName>
    </recommendedName>
</protein>
<feature type="compositionally biased region" description="Low complexity" evidence="2">
    <location>
        <begin position="249"/>
        <end position="260"/>
    </location>
</feature>
<dbReference type="OrthoDB" id="2094269at2759"/>
<keyword evidence="5" id="KW-1185">Reference proteome</keyword>
<dbReference type="STRING" id="741276.A0A2S5B3Q9"/>
<evidence type="ECO:0000313" key="4">
    <source>
        <dbReference type="EMBL" id="POY71422.1"/>
    </source>
</evidence>
<dbReference type="Pfam" id="PF03959">
    <property type="entry name" value="FSH1"/>
    <property type="match status" value="1"/>
</dbReference>